<evidence type="ECO:0000313" key="2">
    <source>
        <dbReference type="Proteomes" id="UP001177021"/>
    </source>
</evidence>
<keyword evidence="2" id="KW-1185">Reference proteome</keyword>
<dbReference type="EMBL" id="CASHSV030000034">
    <property type="protein sequence ID" value="CAJ2643957.1"/>
    <property type="molecule type" value="Genomic_DNA"/>
</dbReference>
<name>A0ACB0JI63_TRIPR</name>
<comment type="caution">
    <text evidence="1">The sequence shown here is derived from an EMBL/GenBank/DDBJ whole genome shotgun (WGS) entry which is preliminary data.</text>
</comment>
<accession>A0ACB0JI63</accession>
<sequence>MYNSEGGSSIYSFTAGFGLFLRSIASIDGVYFCLIVATMEDLLKIFCLFFKYHRVTMTSHRATMEKIFCRFSSIFSVFSSGHAQVHCGYDVLERGVSYPFFEERN</sequence>
<reference evidence="1" key="1">
    <citation type="submission" date="2023-10" db="EMBL/GenBank/DDBJ databases">
        <authorList>
            <person name="Rodriguez Cubillos JULIANA M."/>
            <person name="De Vega J."/>
        </authorList>
    </citation>
    <scope>NUCLEOTIDE SEQUENCE</scope>
</reference>
<gene>
    <name evidence="1" type="ORF">MILVUS5_LOCUS13091</name>
</gene>
<organism evidence="1 2">
    <name type="scientific">Trifolium pratense</name>
    <name type="common">Red clover</name>
    <dbReference type="NCBI Taxonomy" id="57577"/>
    <lineage>
        <taxon>Eukaryota</taxon>
        <taxon>Viridiplantae</taxon>
        <taxon>Streptophyta</taxon>
        <taxon>Embryophyta</taxon>
        <taxon>Tracheophyta</taxon>
        <taxon>Spermatophyta</taxon>
        <taxon>Magnoliopsida</taxon>
        <taxon>eudicotyledons</taxon>
        <taxon>Gunneridae</taxon>
        <taxon>Pentapetalae</taxon>
        <taxon>rosids</taxon>
        <taxon>fabids</taxon>
        <taxon>Fabales</taxon>
        <taxon>Fabaceae</taxon>
        <taxon>Papilionoideae</taxon>
        <taxon>50 kb inversion clade</taxon>
        <taxon>NPAAA clade</taxon>
        <taxon>Hologalegina</taxon>
        <taxon>IRL clade</taxon>
        <taxon>Trifolieae</taxon>
        <taxon>Trifolium</taxon>
    </lineage>
</organism>
<dbReference type="Proteomes" id="UP001177021">
    <property type="component" value="Unassembled WGS sequence"/>
</dbReference>
<evidence type="ECO:0000313" key="1">
    <source>
        <dbReference type="EMBL" id="CAJ2643957.1"/>
    </source>
</evidence>
<proteinExistence type="predicted"/>
<protein>
    <submittedName>
        <fullName evidence="1">Uncharacterized protein</fullName>
    </submittedName>
</protein>